<evidence type="ECO:0000313" key="2">
    <source>
        <dbReference type="EMBL" id="KAK7379237.1"/>
    </source>
</evidence>
<sequence length="74" mass="8536">MDVFCVCFERIKPRRMDGGERGIVVTGVCPALSQDAERRKVKRPKSPREHFKMTQTVRFFPRSSKPKSSLTLKP</sequence>
<evidence type="ECO:0000256" key="1">
    <source>
        <dbReference type="SAM" id="MobiDB-lite"/>
    </source>
</evidence>
<proteinExistence type="predicted"/>
<comment type="caution">
    <text evidence="2">The sequence shown here is derived from an EMBL/GenBank/DDBJ whole genome shotgun (WGS) entry which is preliminary data.</text>
</comment>
<feature type="region of interest" description="Disordered" evidence="1">
    <location>
        <begin position="53"/>
        <end position="74"/>
    </location>
</feature>
<gene>
    <name evidence="2" type="ORF">VNO80_04692</name>
</gene>
<dbReference type="Proteomes" id="UP001374584">
    <property type="component" value="Unassembled WGS sequence"/>
</dbReference>
<dbReference type="AlphaFoldDB" id="A0AAN9NYC0"/>
<reference evidence="2 3" key="1">
    <citation type="submission" date="2024-01" db="EMBL/GenBank/DDBJ databases">
        <title>The genomes of 5 underutilized Papilionoideae crops provide insights into root nodulation and disease resistanc.</title>
        <authorList>
            <person name="Jiang F."/>
        </authorList>
    </citation>
    <scope>NUCLEOTIDE SEQUENCE [LARGE SCALE GENOMIC DNA]</scope>
    <source>
        <strain evidence="2">JINMINGXINNONG_FW02</strain>
        <tissue evidence="2">Leaves</tissue>
    </source>
</reference>
<accession>A0AAN9NYC0</accession>
<protein>
    <submittedName>
        <fullName evidence="2">Uncharacterized protein</fullName>
    </submittedName>
</protein>
<keyword evidence="3" id="KW-1185">Reference proteome</keyword>
<organism evidence="2 3">
    <name type="scientific">Phaseolus coccineus</name>
    <name type="common">Scarlet runner bean</name>
    <name type="synonym">Phaseolus multiflorus</name>
    <dbReference type="NCBI Taxonomy" id="3886"/>
    <lineage>
        <taxon>Eukaryota</taxon>
        <taxon>Viridiplantae</taxon>
        <taxon>Streptophyta</taxon>
        <taxon>Embryophyta</taxon>
        <taxon>Tracheophyta</taxon>
        <taxon>Spermatophyta</taxon>
        <taxon>Magnoliopsida</taxon>
        <taxon>eudicotyledons</taxon>
        <taxon>Gunneridae</taxon>
        <taxon>Pentapetalae</taxon>
        <taxon>rosids</taxon>
        <taxon>fabids</taxon>
        <taxon>Fabales</taxon>
        <taxon>Fabaceae</taxon>
        <taxon>Papilionoideae</taxon>
        <taxon>50 kb inversion clade</taxon>
        <taxon>NPAAA clade</taxon>
        <taxon>indigoferoid/millettioid clade</taxon>
        <taxon>Phaseoleae</taxon>
        <taxon>Phaseolus</taxon>
    </lineage>
</organism>
<dbReference type="EMBL" id="JAYMYR010000002">
    <property type="protein sequence ID" value="KAK7379237.1"/>
    <property type="molecule type" value="Genomic_DNA"/>
</dbReference>
<evidence type="ECO:0000313" key="3">
    <source>
        <dbReference type="Proteomes" id="UP001374584"/>
    </source>
</evidence>
<name>A0AAN9NYC0_PHACN</name>